<evidence type="ECO:0000313" key="1">
    <source>
        <dbReference type="EMBL" id="QOW11182.1"/>
    </source>
</evidence>
<accession>A0A7M2YCK2</accession>
<dbReference type="RefSeq" id="WP_193811349.1">
    <property type="nucleotide sequence ID" value="NZ_CP040442.1"/>
</dbReference>
<dbReference type="InterPro" id="IPR032774">
    <property type="entry name" value="WG_beta_rep"/>
</dbReference>
<name>A0A7M2YCK2_9FLAO</name>
<proteinExistence type="predicted"/>
<keyword evidence="2" id="KW-1185">Reference proteome</keyword>
<dbReference type="EMBL" id="CP040442">
    <property type="protein sequence ID" value="QOW11182.1"/>
    <property type="molecule type" value="Genomic_DNA"/>
</dbReference>
<reference evidence="1 2" key="1">
    <citation type="submission" date="2019-05" db="EMBL/GenBank/DDBJ databases">
        <title>Chryseobacterium sp. isolated from King George Island, maritime Antarctica.</title>
        <authorList>
            <person name="Peng X."/>
        </authorList>
    </citation>
    <scope>NUCLEOTIDE SEQUENCE [LARGE SCALE GENOMIC DNA]</scope>
    <source>
        <strain evidence="1 2">7-3A</strain>
    </source>
</reference>
<dbReference type="Pfam" id="PF14903">
    <property type="entry name" value="WG_beta_rep"/>
    <property type="match status" value="5"/>
</dbReference>
<dbReference type="Proteomes" id="UP000594195">
    <property type="component" value="Chromosome"/>
</dbReference>
<sequence length="414" mass="47955">MYKLLILLIIVSCSGNSQKFNEHDIIYKRYDSVTSWNLIQSKKTQKWGFIDNENLIKIPVEYDDLFPFTESNVSYALKNGKYGFINSNNEIVVPFQYQFDNSNRRIYSFGLMAVRENGKFGYVDKAGSLVIPLKYDSGEYFTKNGLAEVSLNKKYGFINRQGQEVIPVIYEMVKSEQLDNLVIVRKNYKWAFFNNEGKQLSDFLYTDVQRAWKNDRTTFFENGPASVKQNGKYSFINKNLKPAFSNMLFDSATSFDSNRNAIVMNKGKFVIVKDNGKIAVPLQYDLVENFNSNGNPNPRFYRFEKGNIQGLFNKNLKKIAESKKDDYSSSFSLQGNYISFENFNGKYGLIDEEGNEKIPFVYDADLYFDRNDFSIAKKNNRFGIIDINNQELIPFNYNEISQIDADENIPLFVV</sequence>
<evidence type="ECO:0000313" key="2">
    <source>
        <dbReference type="Proteomes" id="UP000594195"/>
    </source>
</evidence>
<dbReference type="PANTHER" id="PTHR37841">
    <property type="entry name" value="GLR2918 PROTEIN"/>
    <property type="match status" value="1"/>
</dbReference>
<dbReference type="SUPFAM" id="SSF69360">
    <property type="entry name" value="Cell wall binding repeat"/>
    <property type="match status" value="1"/>
</dbReference>
<dbReference type="PANTHER" id="PTHR37841:SF1">
    <property type="entry name" value="DUF3298 DOMAIN-CONTAINING PROTEIN"/>
    <property type="match status" value="1"/>
</dbReference>
<protein>
    <submittedName>
        <fullName evidence="1">WG repeat-containing protein</fullName>
    </submittedName>
</protein>
<gene>
    <name evidence="1" type="ORF">Q73A0000_12845</name>
</gene>
<dbReference type="AlphaFoldDB" id="A0A7M2YCK2"/>
<organism evidence="1 2">
    <name type="scientific">Kaistella flava</name>
    <name type="common">ex Peng et al. 2021</name>
    <dbReference type="NCBI Taxonomy" id="2038776"/>
    <lineage>
        <taxon>Bacteria</taxon>
        <taxon>Pseudomonadati</taxon>
        <taxon>Bacteroidota</taxon>
        <taxon>Flavobacteriia</taxon>
        <taxon>Flavobacteriales</taxon>
        <taxon>Weeksellaceae</taxon>
        <taxon>Chryseobacterium group</taxon>
        <taxon>Kaistella</taxon>
    </lineage>
</organism>
<dbReference type="KEGG" id="kfa:Q73A0000_12845"/>